<protein>
    <submittedName>
        <fullName evidence="2">Universal stress protein UspA-like protein</fullName>
    </submittedName>
</protein>
<evidence type="ECO:0000259" key="1">
    <source>
        <dbReference type="Pfam" id="PF00582"/>
    </source>
</evidence>
<organism evidence="2 3">
    <name type="scientific">Paraburkholderia piptadeniae</name>
    <dbReference type="NCBI Taxonomy" id="1701573"/>
    <lineage>
        <taxon>Bacteria</taxon>
        <taxon>Pseudomonadati</taxon>
        <taxon>Pseudomonadota</taxon>
        <taxon>Betaproteobacteria</taxon>
        <taxon>Burkholderiales</taxon>
        <taxon>Burkholderiaceae</taxon>
        <taxon>Paraburkholderia</taxon>
    </lineage>
</organism>
<feature type="domain" description="UspA" evidence="1">
    <location>
        <begin position="3"/>
        <end position="119"/>
    </location>
</feature>
<dbReference type="CDD" id="cd00293">
    <property type="entry name" value="USP-like"/>
    <property type="match status" value="1"/>
</dbReference>
<name>A0A1N7RU18_9BURK</name>
<dbReference type="RefSeq" id="WP_087733695.1">
    <property type="nucleotide sequence ID" value="NZ_CYGY02000017.1"/>
</dbReference>
<dbReference type="InterPro" id="IPR014729">
    <property type="entry name" value="Rossmann-like_a/b/a_fold"/>
</dbReference>
<gene>
    <name evidence="2" type="ORF">BN2476_170213</name>
</gene>
<dbReference type="EMBL" id="CYGY02000017">
    <property type="protein sequence ID" value="SIT38605.1"/>
    <property type="molecule type" value="Genomic_DNA"/>
</dbReference>
<evidence type="ECO:0000313" key="3">
    <source>
        <dbReference type="Proteomes" id="UP000195569"/>
    </source>
</evidence>
<dbReference type="OrthoDB" id="5512223at2"/>
<dbReference type="Proteomes" id="UP000195569">
    <property type="component" value="Unassembled WGS sequence"/>
</dbReference>
<dbReference type="Gene3D" id="3.40.50.620">
    <property type="entry name" value="HUPs"/>
    <property type="match status" value="1"/>
</dbReference>
<dbReference type="AlphaFoldDB" id="A0A1N7RU18"/>
<accession>A0A1N7RU18</accession>
<sequence>MLKLLIPVLCEAGALEAARHAVFLFAEKCVAQVELIEVLDEVGEGRTVAFQSRAALRRREKLSMRDALARTCAILDDAGVPYTWKRIFGPPEKSIATYAARDGADVVVLDASGLGFFRKWGMLARLWRLSPKPITMLH</sequence>
<dbReference type="SUPFAM" id="SSF52402">
    <property type="entry name" value="Adenine nucleotide alpha hydrolases-like"/>
    <property type="match status" value="1"/>
</dbReference>
<proteinExistence type="predicted"/>
<dbReference type="Pfam" id="PF00582">
    <property type="entry name" value="Usp"/>
    <property type="match status" value="1"/>
</dbReference>
<comment type="caution">
    <text evidence="2">The sequence shown here is derived from an EMBL/GenBank/DDBJ whole genome shotgun (WGS) entry which is preliminary data.</text>
</comment>
<dbReference type="InterPro" id="IPR006016">
    <property type="entry name" value="UspA"/>
</dbReference>
<evidence type="ECO:0000313" key="2">
    <source>
        <dbReference type="EMBL" id="SIT38605.1"/>
    </source>
</evidence>
<reference evidence="2" key="1">
    <citation type="submission" date="2016-12" db="EMBL/GenBank/DDBJ databases">
        <authorList>
            <person name="Moulin L."/>
        </authorList>
    </citation>
    <scope>NUCLEOTIDE SEQUENCE [LARGE SCALE GENOMIC DNA]</scope>
    <source>
        <strain evidence="2">STM 7183</strain>
    </source>
</reference>
<keyword evidence="3" id="KW-1185">Reference proteome</keyword>